<protein>
    <submittedName>
        <fullName evidence="1">Putative ovule protein</fullName>
    </submittedName>
</protein>
<proteinExistence type="predicted"/>
<feature type="non-terminal residue" evidence="1">
    <location>
        <position position="1"/>
    </location>
</feature>
<name>A0A0V0HR91_SOLCH</name>
<organism evidence="1">
    <name type="scientific">Solanum chacoense</name>
    <name type="common">Chaco potato</name>
    <dbReference type="NCBI Taxonomy" id="4108"/>
    <lineage>
        <taxon>Eukaryota</taxon>
        <taxon>Viridiplantae</taxon>
        <taxon>Streptophyta</taxon>
        <taxon>Embryophyta</taxon>
        <taxon>Tracheophyta</taxon>
        <taxon>Spermatophyta</taxon>
        <taxon>Magnoliopsida</taxon>
        <taxon>eudicotyledons</taxon>
        <taxon>Gunneridae</taxon>
        <taxon>Pentapetalae</taxon>
        <taxon>asterids</taxon>
        <taxon>lamiids</taxon>
        <taxon>Solanales</taxon>
        <taxon>Solanaceae</taxon>
        <taxon>Solanoideae</taxon>
        <taxon>Solaneae</taxon>
        <taxon>Solanum</taxon>
    </lineage>
</organism>
<sequence>FVVLCDLISSSYFSLLSQKYKPINRSKLPIDLLLNLCLSSIKNQEEYTNVGINDFETYTPNLFRGMSISIKQIM</sequence>
<evidence type="ECO:0000313" key="1">
    <source>
        <dbReference type="EMBL" id="JAP22813.1"/>
    </source>
</evidence>
<dbReference type="AlphaFoldDB" id="A0A0V0HR91"/>
<reference evidence="1" key="1">
    <citation type="submission" date="2015-12" db="EMBL/GenBank/DDBJ databases">
        <title>Gene expression during late stages of embryo sac development: a critical building block for successful pollen-pistil interactions.</title>
        <authorList>
            <person name="Liu Y."/>
            <person name="Joly V."/>
            <person name="Sabar M."/>
            <person name="Matton D.P."/>
        </authorList>
    </citation>
    <scope>NUCLEOTIDE SEQUENCE</scope>
</reference>
<dbReference type="EMBL" id="GEDG01016157">
    <property type="protein sequence ID" value="JAP22813.1"/>
    <property type="molecule type" value="Transcribed_RNA"/>
</dbReference>
<accession>A0A0V0HR91</accession>